<dbReference type="Proteomes" id="UP001501920">
    <property type="component" value="Chromosome 7"/>
</dbReference>
<dbReference type="PANTHER" id="PTHR10339">
    <property type="entry name" value="ADP-RIBOSYLTRANSFERASE"/>
    <property type="match status" value="1"/>
</dbReference>
<dbReference type="GO" id="GO:0005576">
    <property type="term" value="C:extracellular region"/>
    <property type="evidence" value="ECO:0007669"/>
    <property type="project" value="UniProtKB-SubCell"/>
</dbReference>
<reference evidence="12 13" key="1">
    <citation type="submission" date="2020-10" db="EMBL/GenBank/DDBJ databases">
        <title>Pygocentrus nattereri (red-bellied piranha) genome, fPygNat1, primary haplotype.</title>
        <authorList>
            <person name="Myers G."/>
            <person name="Meyer A."/>
            <person name="Karagic N."/>
            <person name="Pippel M."/>
            <person name="Winkler S."/>
            <person name="Tracey A."/>
            <person name="Wood J."/>
            <person name="Formenti G."/>
            <person name="Howe K."/>
            <person name="Fedrigo O."/>
            <person name="Jarvis E.D."/>
        </authorList>
    </citation>
    <scope>NUCLEOTIDE SEQUENCE [LARGE SCALE GENOMIC DNA]</scope>
</reference>
<protein>
    <recommendedName>
        <fullName evidence="11">NAD(P)(+)--arginine ADP-ribosyltransferase</fullName>
        <ecNumber evidence="11">2.4.2.31</ecNumber>
    </recommendedName>
    <alternativeName>
        <fullName evidence="11">Mono(ADP-ribosyl)transferase</fullName>
    </alternativeName>
</protein>
<comment type="catalytic activity">
    <reaction evidence="10 11">
        <text>L-arginyl-[protein] + NAD(+) = N(omega)-(ADP-D-ribosyl)-L-arginyl-[protein] + nicotinamide + H(+)</text>
        <dbReference type="Rhea" id="RHEA:19149"/>
        <dbReference type="Rhea" id="RHEA-COMP:10532"/>
        <dbReference type="Rhea" id="RHEA-COMP:15087"/>
        <dbReference type="ChEBI" id="CHEBI:15378"/>
        <dbReference type="ChEBI" id="CHEBI:17154"/>
        <dbReference type="ChEBI" id="CHEBI:29965"/>
        <dbReference type="ChEBI" id="CHEBI:57540"/>
        <dbReference type="ChEBI" id="CHEBI:142554"/>
        <dbReference type="EC" id="2.4.2.31"/>
    </reaction>
</comment>
<evidence type="ECO:0000256" key="3">
    <source>
        <dbReference type="ARBA" id="ARBA00022525"/>
    </source>
</evidence>
<keyword evidence="13" id="KW-1185">Reference proteome</keyword>
<dbReference type="Gene3D" id="3.90.176.10">
    <property type="entry name" value="Toxin ADP-ribosyltransferase, Chain A, domain 1"/>
    <property type="match status" value="1"/>
</dbReference>
<keyword evidence="9" id="KW-0843">Virulence</keyword>
<dbReference type="SUPFAM" id="SSF56399">
    <property type="entry name" value="ADP-ribosylation"/>
    <property type="match status" value="1"/>
</dbReference>
<comment type="similarity">
    <text evidence="2 11">Belongs to the Arg-specific ADP-ribosyltransferase family.</text>
</comment>
<dbReference type="OrthoDB" id="423533at2759"/>
<keyword evidence="5 11" id="KW-0328">Glycosyltransferase</keyword>
<dbReference type="GO" id="GO:0016779">
    <property type="term" value="F:nucleotidyltransferase activity"/>
    <property type="evidence" value="ECO:0007669"/>
    <property type="project" value="UniProtKB-KW"/>
</dbReference>
<dbReference type="InterPro" id="IPR000768">
    <property type="entry name" value="ART"/>
</dbReference>
<proteinExistence type="inferred from homology"/>
<keyword evidence="3" id="KW-0964">Secreted</keyword>
<dbReference type="InterPro" id="IPR050999">
    <property type="entry name" value="ADP-ribosyltransferase_ARG"/>
</dbReference>
<dbReference type="RefSeq" id="XP_017580531.2">
    <property type="nucleotide sequence ID" value="XM_017725042.2"/>
</dbReference>
<evidence type="ECO:0000256" key="2">
    <source>
        <dbReference type="ARBA" id="ARBA00009558"/>
    </source>
</evidence>
<dbReference type="GO" id="GO:0003950">
    <property type="term" value="F:NAD+ poly-ADP-ribosyltransferase activity"/>
    <property type="evidence" value="ECO:0007669"/>
    <property type="project" value="TreeGrafter"/>
</dbReference>
<keyword evidence="11" id="KW-0732">Signal</keyword>
<dbReference type="GeneTree" id="ENSGT01030000234601"/>
<dbReference type="PROSITE" id="PS51996">
    <property type="entry name" value="TR_MART"/>
    <property type="match status" value="1"/>
</dbReference>
<evidence type="ECO:0000256" key="11">
    <source>
        <dbReference type="RuleBase" id="RU361228"/>
    </source>
</evidence>
<comment type="subcellular location">
    <subcellularLocation>
        <location evidence="1">Secreted</location>
    </subcellularLocation>
</comment>
<reference evidence="12" key="2">
    <citation type="submission" date="2025-08" db="UniProtKB">
        <authorList>
            <consortium name="Ensembl"/>
        </authorList>
    </citation>
    <scope>IDENTIFICATION</scope>
</reference>
<dbReference type="Pfam" id="PF01129">
    <property type="entry name" value="ART"/>
    <property type="match status" value="1"/>
</dbReference>
<keyword evidence="4" id="KW-0800">Toxin</keyword>
<feature type="signal peptide" evidence="11">
    <location>
        <begin position="1"/>
        <end position="25"/>
    </location>
</feature>
<dbReference type="PANTHER" id="PTHR10339:SF25">
    <property type="entry name" value="SECRETED EXOENZYME S"/>
    <property type="match status" value="1"/>
</dbReference>
<organism evidence="12 13">
    <name type="scientific">Pygocentrus nattereri</name>
    <name type="common">Red-bellied piranha</name>
    <dbReference type="NCBI Taxonomy" id="42514"/>
    <lineage>
        <taxon>Eukaryota</taxon>
        <taxon>Metazoa</taxon>
        <taxon>Chordata</taxon>
        <taxon>Craniata</taxon>
        <taxon>Vertebrata</taxon>
        <taxon>Euteleostomi</taxon>
        <taxon>Actinopterygii</taxon>
        <taxon>Neopterygii</taxon>
        <taxon>Teleostei</taxon>
        <taxon>Ostariophysi</taxon>
        <taxon>Characiformes</taxon>
        <taxon>Characoidei</taxon>
        <taxon>Pygocentrus</taxon>
    </lineage>
</organism>
<dbReference type="EC" id="2.4.2.31" evidence="11"/>
<evidence type="ECO:0000256" key="7">
    <source>
        <dbReference type="ARBA" id="ARBA00022695"/>
    </source>
</evidence>
<evidence type="ECO:0000256" key="4">
    <source>
        <dbReference type="ARBA" id="ARBA00022656"/>
    </source>
</evidence>
<dbReference type="Ensembl" id="ENSPNAT00000025523.2">
    <property type="protein sequence ID" value="ENSPNAP00000016883.2"/>
    <property type="gene ID" value="ENSPNAG00000023077.2"/>
</dbReference>
<reference evidence="12" key="3">
    <citation type="submission" date="2025-09" db="UniProtKB">
        <authorList>
            <consortium name="Ensembl"/>
        </authorList>
    </citation>
    <scope>IDENTIFICATION</scope>
</reference>
<evidence type="ECO:0000313" key="13">
    <source>
        <dbReference type="Proteomes" id="UP001501920"/>
    </source>
</evidence>
<name>A0A3B4CZZ4_PYGNA</name>
<keyword evidence="6 11" id="KW-0808">Transferase</keyword>
<evidence type="ECO:0000256" key="9">
    <source>
        <dbReference type="ARBA" id="ARBA00023026"/>
    </source>
</evidence>
<keyword evidence="8 11" id="KW-0521">NADP</keyword>
<sequence>MTMLQAATTIRLFLFLILTVQMTAAVRSGIAPECNRARPQAPPGTQVEMNEYPNSIDDEFDTCHRQMYRNITAKNSKKNLLEIELNGNDRFREAWNNAKLELHLGNKENYKLSHEQLRKIALRAYTRNEIYQELNRKMRTGKGTYKTDFGLISLHFLITDGIKNLQIHRREECITTYRTMNDAVSISSPYIMRFGSFGSSSRSASVKFGNKACFIIKTCHGADISQFSAVPEEEEVLIPPYERFQSHVLDIRREHTNRIPQREWNRIPPIFNQCNSVFKLDSKDKMSNMKCELIGEKENKILAFFKKIKALFGQKKPLVA</sequence>
<dbReference type="GeneID" id="108444066"/>
<dbReference type="GO" id="GO:0090729">
    <property type="term" value="F:toxin activity"/>
    <property type="evidence" value="ECO:0007669"/>
    <property type="project" value="UniProtKB-KW"/>
</dbReference>
<dbReference type="AlphaFoldDB" id="A0A3B4CZZ4"/>
<evidence type="ECO:0000256" key="1">
    <source>
        <dbReference type="ARBA" id="ARBA00004613"/>
    </source>
</evidence>
<evidence type="ECO:0000256" key="8">
    <source>
        <dbReference type="ARBA" id="ARBA00022857"/>
    </source>
</evidence>
<feature type="chain" id="PRO_5043101386" description="NAD(P)(+)--arginine ADP-ribosyltransferase" evidence="11">
    <location>
        <begin position="26"/>
        <end position="320"/>
    </location>
</feature>
<dbReference type="OMA" id="HRREECI"/>
<keyword evidence="11" id="KW-0520">NAD</keyword>
<dbReference type="PRINTS" id="PR00970">
    <property type="entry name" value="RIBTRNSFRASE"/>
</dbReference>
<dbReference type="GO" id="GO:0106274">
    <property type="term" value="F:NAD+-protein-arginine ADP-ribosyltransferase activity"/>
    <property type="evidence" value="ECO:0007669"/>
    <property type="project" value="UniProtKB-EC"/>
</dbReference>
<accession>A0A3B4CZZ4</accession>
<evidence type="ECO:0000256" key="5">
    <source>
        <dbReference type="ARBA" id="ARBA00022676"/>
    </source>
</evidence>
<evidence type="ECO:0000256" key="10">
    <source>
        <dbReference type="ARBA" id="ARBA00047597"/>
    </source>
</evidence>
<evidence type="ECO:0000256" key="6">
    <source>
        <dbReference type="ARBA" id="ARBA00022679"/>
    </source>
</evidence>
<keyword evidence="7" id="KW-0548">Nucleotidyltransferase</keyword>
<evidence type="ECO:0000313" key="12">
    <source>
        <dbReference type="Ensembl" id="ENSPNAP00000016883.2"/>
    </source>
</evidence>